<evidence type="ECO:0000313" key="1">
    <source>
        <dbReference type="EMBL" id="VAW64066.1"/>
    </source>
</evidence>
<organism evidence="1">
    <name type="scientific">hydrothermal vent metagenome</name>
    <dbReference type="NCBI Taxonomy" id="652676"/>
    <lineage>
        <taxon>unclassified sequences</taxon>
        <taxon>metagenomes</taxon>
        <taxon>ecological metagenomes</taxon>
    </lineage>
</organism>
<dbReference type="AlphaFoldDB" id="A0A3B0Y6R5"/>
<gene>
    <name evidence="1" type="ORF">MNBD_GAMMA08-1054</name>
</gene>
<protein>
    <submittedName>
        <fullName evidence="1">Uncharacterized protein</fullName>
    </submittedName>
</protein>
<proteinExistence type="predicted"/>
<name>A0A3B0Y6R5_9ZZZZ</name>
<accession>A0A3B0Y6R5</accession>
<dbReference type="EMBL" id="UOFH01000271">
    <property type="protein sequence ID" value="VAW64066.1"/>
    <property type="molecule type" value="Genomic_DNA"/>
</dbReference>
<feature type="non-terminal residue" evidence="1">
    <location>
        <position position="34"/>
    </location>
</feature>
<reference evidence="1" key="1">
    <citation type="submission" date="2018-06" db="EMBL/GenBank/DDBJ databases">
        <authorList>
            <person name="Zhirakovskaya E."/>
        </authorList>
    </citation>
    <scope>NUCLEOTIDE SEQUENCE</scope>
</reference>
<sequence length="34" mass="3785">MLTLSNLAIRRGTKVLFEQASFKIHRGNRVGITG</sequence>